<accession>S5DMI0</accession>
<organism evidence="1">
    <name type="scientific">Apophua simplicipes ichnovirus</name>
    <dbReference type="NCBI Taxonomy" id="1329648"/>
    <lineage>
        <taxon>Viruses</taxon>
        <taxon>Viruses incertae sedis</taxon>
        <taxon>Polydnaviriformidae</taxon>
        <taxon>Ichnoviriform</taxon>
    </lineage>
</organism>
<protein>
    <submittedName>
        <fullName evidence="1">AsIV-cont00034-ORF1</fullName>
    </submittedName>
</protein>
<dbReference type="EMBL" id="KC752240">
    <property type="protein sequence ID" value="AGQ20146.1"/>
    <property type="molecule type" value="Genomic_DNA"/>
</dbReference>
<evidence type="ECO:0000313" key="1">
    <source>
        <dbReference type="EMBL" id="AGQ20146.1"/>
    </source>
</evidence>
<name>S5DMI0_9VIRU</name>
<sequence>MQAFQQCIAPVCSVLIQLEILQKIRSFVMQIYRRSKGIQFVALFEIDAHYRLVLFTNSKQYEFCSSLSLVQAYSSSIYSVLTLHYITLLQQYCYIQHCHIQHFRTIFLFYFLLFVKYHYSKLESGRR</sequence>
<proteinExistence type="predicted"/>
<reference evidence="1" key="1">
    <citation type="journal article" date="2013" name="J. Gen. Virol.">
        <title>Ultrastructural and genomic characterization of a second banchine polydnavirus confirms the existence of shared features within this ichnovirus lineage.</title>
        <authorList>
            <person name="Djoumad A."/>
            <person name="Stoltz D."/>
            <person name="Beliveau C."/>
            <person name="Boyle B."/>
            <person name="Kuhn L."/>
            <person name="Cusson M."/>
        </authorList>
    </citation>
    <scope>NUCLEOTIDE SEQUENCE</scope>
</reference>